<protein>
    <submittedName>
        <fullName evidence="2">Uncharacterized protein</fullName>
    </submittedName>
</protein>
<organism evidence="2 3">
    <name type="scientific">Rhodocollybia butyracea</name>
    <dbReference type="NCBI Taxonomy" id="206335"/>
    <lineage>
        <taxon>Eukaryota</taxon>
        <taxon>Fungi</taxon>
        <taxon>Dikarya</taxon>
        <taxon>Basidiomycota</taxon>
        <taxon>Agaricomycotina</taxon>
        <taxon>Agaricomycetes</taxon>
        <taxon>Agaricomycetidae</taxon>
        <taxon>Agaricales</taxon>
        <taxon>Marasmiineae</taxon>
        <taxon>Omphalotaceae</taxon>
        <taxon>Rhodocollybia</taxon>
    </lineage>
</organism>
<reference evidence="2" key="1">
    <citation type="submission" date="2020-11" db="EMBL/GenBank/DDBJ databases">
        <authorList>
            <consortium name="DOE Joint Genome Institute"/>
            <person name="Ahrendt S."/>
            <person name="Riley R."/>
            <person name="Andreopoulos W."/>
            <person name="Labutti K."/>
            <person name="Pangilinan J."/>
            <person name="Ruiz-Duenas F.J."/>
            <person name="Barrasa J.M."/>
            <person name="Sanchez-Garcia M."/>
            <person name="Camarero S."/>
            <person name="Miyauchi S."/>
            <person name="Serrano A."/>
            <person name="Linde D."/>
            <person name="Babiker R."/>
            <person name="Drula E."/>
            <person name="Ayuso-Fernandez I."/>
            <person name="Pacheco R."/>
            <person name="Padilla G."/>
            <person name="Ferreira P."/>
            <person name="Barriuso J."/>
            <person name="Kellner H."/>
            <person name="Castanera R."/>
            <person name="Alfaro M."/>
            <person name="Ramirez L."/>
            <person name="Pisabarro A.G."/>
            <person name="Kuo A."/>
            <person name="Tritt A."/>
            <person name="Lipzen A."/>
            <person name="He G."/>
            <person name="Yan M."/>
            <person name="Ng V."/>
            <person name="Cullen D."/>
            <person name="Martin F."/>
            <person name="Rosso M.-N."/>
            <person name="Henrissat B."/>
            <person name="Hibbett D."/>
            <person name="Martinez A.T."/>
            <person name="Grigoriev I.V."/>
        </authorList>
    </citation>
    <scope>NUCLEOTIDE SEQUENCE</scope>
    <source>
        <strain evidence="2">AH 40177</strain>
    </source>
</reference>
<keyword evidence="3" id="KW-1185">Reference proteome</keyword>
<evidence type="ECO:0000313" key="2">
    <source>
        <dbReference type="EMBL" id="KAF9063269.1"/>
    </source>
</evidence>
<gene>
    <name evidence="2" type="ORF">BDP27DRAFT_249444</name>
</gene>
<comment type="caution">
    <text evidence="2">The sequence shown here is derived from an EMBL/GenBank/DDBJ whole genome shotgun (WGS) entry which is preliminary data.</text>
</comment>
<dbReference type="AlphaFoldDB" id="A0A9P5PCV3"/>
<accession>A0A9P5PCV3</accession>
<dbReference type="Proteomes" id="UP000772434">
    <property type="component" value="Unassembled WGS sequence"/>
</dbReference>
<feature type="region of interest" description="Disordered" evidence="1">
    <location>
        <begin position="111"/>
        <end position="134"/>
    </location>
</feature>
<dbReference type="EMBL" id="JADNRY010000150">
    <property type="protein sequence ID" value="KAF9063269.1"/>
    <property type="molecule type" value="Genomic_DNA"/>
</dbReference>
<sequence>MSPPNLPRNSHQAHELDSNDENQWLSWPIWAENLALTQDVGPSVNPPVSSITDNTSGHGVVPLFSLAVPLLLLSNHPFIAFEPSPTLTLGEHPSDGEFGLLLARISRAQSRDLSSTKSQKGKGRASSRSSSLSAKPAILPSLAYSSSGKSSFLDFIQDQASLPQREDDEYSCDL</sequence>
<proteinExistence type="predicted"/>
<evidence type="ECO:0000313" key="3">
    <source>
        <dbReference type="Proteomes" id="UP000772434"/>
    </source>
</evidence>
<name>A0A9P5PCV3_9AGAR</name>
<evidence type="ECO:0000256" key="1">
    <source>
        <dbReference type="SAM" id="MobiDB-lite"/>
    </source>
</evidence>